<dbReference type="PANTHER" id="PTHR33710">
    <property type="entry name" value="BNAC02G09200D PROTEIN"/>
    <property type="match status" value="1"/>
</dbReference>
<sequence>MPTTPLVLSYDWKNLLCRYYPSLSLAPYEPSSHKVLTLFLHFASLLKLVRWKYFQGITLSKQWFSLEWKLKEDVYPVQLNTPVEALLKEAEKIDKPWLLAGDFNTTKSLDGDGSSNVMRKCAKFASWIDDCGLIDLGFTGPKFTWRKAIYEGICETLTEGILGSLPNPNRQKWISTSPFCFSAVSVSPGLHTKSPIFLSPRAISGYIQAWVGDQALVEVCPDMQHTPCVVSDFFSVTGWDVAALTVFLPEERKVPFSGRSDWIKDTMDSDLPFTSSARVASLTSLRFEKFVPFSI</sequence>
<organism evidence="1 2">
    <name type="scientific">Striga asiatica</name>
    <name type="common">Asiatic witchweed</name>
    <name type="synonym">Buchnera asiatica</name>
    <dbReference type="NCBI Taxonomy" id="4170"/>
    <lineage>
        <taxon>Eukaryota</taxon>
        <taxon>Viridiplantae</taxon>
        <taxon>Streptophyta</taxon>
        <taxon>Embryophyta</taxon>
        <taxon>Tracheophyta</taxon>
        <taxon>Spermatophyta</taxon>
        <taxon>Magnoliopsida</taxon>
        <taxon>eudicotyledons</taxon>
        <taxon>Gunneridae</taxon>
        <taxon>Pentapetalae</taxon>
        <taxon>asterids</taxon>
        <taxon>lamiids</taxon>
        <taxon>Lamiales</taxon>
        <taxon>Orobanchaceae</taxon>
        <taxon>Buchnereae</taxon>
        <taxon>Striga</taxon>
    </lineage>
</organism>
<dbReference type="OrthoDB" id="1750221at2759"/>
<dbReference type="Gene3D" id="3.60.10.10">
    <property type="entry name" value="Endonuclease/exonuclease/phosphatase"/>
    <property type="match status" value="1"/>
</dbReference>
<dbReference type="EMBL" id="BKCP01005461">
    <property type="protein sequence ID" value="GER38291.1"/>
    <property type="molecule type" value="Genomic_DNA"/>
</dbReference>
<reference evidence="2" key="1">
    <citation type="journal article" date="2019" name="Curr. Biol.">
        <title>Genome Sequence of Striga asiatica Provides Insight into the Evolution of Plant Parasitism.</title>
        <authorList>
            <person name="Yoshida S."/>
            <person name="Kim S."/>
            <person name="Wafula E.K."/>
            <person name="Tanskanen J."/>
            <person name="Kim Y.M."/>
            <person name="Honaas L."/>
            <person name="Yang Z."/>
            <person name="Spallek T."/>
            <person name="Conn C.E."/>
            <person name="Ichihashi Y."/>
            <person name="Cheong K."/>
            <person name="Cui S."/>
            <person name="Der J.P."/>
            <person name="Gundlach H."/>
            <person name="Jiao Y."/>
            <person name="Hori C."/>
            <person name="Ishida J.K."/>
            <person name="Kasahara H."/>
            <person name="Kiba T."/>
            <person name="Kim M.S."/>
            <person name="Koo N."/>
            <person name="Laohavisit A."/>
            <person name="Lee Y.H."/>
            <person name="Lumba S."/>
            <person name="McCourt P."/>
            <person name="Mortimer J.C."/>
            <person name="Mutuku J.M."/>
            <person name="Nomura T."/>
            <person name="Sasaki-Sekimoto Y."/>
            <person name="Seto Y."/>
            <person name="Wang Y."/>
            <person name="Wakatake T."/>
            <person name="Sakakibara H."/>
            <person name="Demura T."/>
            <person name="Yamaguchi S."/>
            <person name="Yoneyama K."/>
            <person name="Manabe R.I."/>
            <person name="Nelson D.C."/>
            <person name="Schulman A.H."/>
            <person name="Timko M.P."/>
            <person name="dePamphilis C.W."/>
            <person name="Choi D."/>
            <person name="Shirasu K."/>
        </authorList>
    </citation>
    <scope>NUCLEOTIDE SEQUENCE [LARGE SCALE GENOMIC DNA]</scope>
    <source>
        <strain evidence="2">cv. UVA1</strain>
    </source>
</reference>
<proteinExistence type="predicted"/>
<gene>
    <name evidence="1" type="ORF">STAS_14741</name>
</gene>
<name>A0A5A7Q088_STRAF</name>
<dbReference type="PANTHER" id="PTHR33710:SF71">
    <property type="entry name" value="ENDONUCLEASE_EXONUCLEASE_PHOSPHATASE DOMAIN-CONTAINING PROTEIN"/>
    <property type="match status" value="1"/>
</dbReference>
<accession>A0A5A7Q088</accession>
<dbReference type="InterPro" id="IPR036691">
    <property type="entry name" value="Endo/exonu/phosph_ase_sf"/>
</dbReference>
<evidence type="ECO:0000313" key="1">
    <source>
        <dbReference type="EMBL" id="GER38291.1"/>
    </source>
</evidence>
<keyword evidence="2" id="KW-1185">Reference proteome</keyword>
<dbReference type="Proteomes" id="UP000325081">
    <property type="component" value="Unassembled WGS sequence"/>
</dbReference>
<dbReference type="AlphaFoldDB" id="A0A5A7Q088"/>
<protein>
    <submittedName>
        <fullName evidence="1">DNAse I-like superfamily protein</fullName>
    </submittedName>
</protein>
<dbReference type="SUPFAM" id="SSF56219">
    <property type="entry name" value="DNase I-like"/>
    <property type="match status" value="1"/>
</dbReference>
<comment type="caution">
    <text evidence="1">The sequence shown here is derived from an EMBL/GenBank/DDBJ whole genome shotgun (WGS) entry which is preliminary data.</text>
</comment>
<evidence type="ECO:0000313" key="2">
    <source>
        <dbReference type="Proteomes" id="UP000325081"/>
    </source>
</evidence>